<evidence type="ECO:0000313" key="14">
    <source>
        <dbReference type="Proteomes" id="UP000189627"/>
    </source>
</evidence>
<organism evidence="13 14">
    <name type="scientific">Cupriavidus necator</name>
    <name type="common">Alcaligenes eutrophus</name>
    <name type="synonym">Ralstonia eutropha</name>
    <dbReference type="NCBI Taxonomy" id="106590"/>
    <lineage>
        <taxon>Bacteria</taxon>
        <taxon>Pseudomonadati</taxon>
        <taxon>Pseudomonadota</taxon>
        <taxon>Betaproteobacteria</taxon>
        <taxon>Burkholderiales</taxon>
        <taxon>Burkholderiaceae</taxon>
        <taxon>Cupriavidus</taxon>
    </lineage>
</organism>
<evidence type="ECO:0000256" key="3">
    <source>
        <dbReference type="ARBA" id="ARBA00012438"/>
    </source>
</evidence>
<dbReference type="RefSeq" id="WP_078198920.1">
    <property type="nucleotide sequence ID" value="NZ_CP017758.1"/>
</dbReference>
<feature type="domain" description="Histidine kinase" evidence="11">
    <location>
        <begin position="279"/>
        <end position="484"/>
    </location>
</feature>
<proteinExistence type="predicted"/>
<dbReference type="SUPFAM" id="SSF47384">
    <property type="entry name" value="Homodimeric domain of signal transducing histidine kinase"/>
    <property type="match status" value="1"/>
</dbReference>
<dbReference type="Pfam" id="PF00512">
    <property type="entry name" value="HisKA"/>
    <property type="match status" value="1"/>
</dbReference>
<dbReference type="InterPro" id="IPR003661">
    <property type="entry name" value="HisK_dim/P_dom"/>
</dbReference>
<accession>A0A1U9UW32</accession>
<dbReference type="InterPro" id="IPR036890">
    <property type="entry name" value="HATPase_C_sf"/>
</dbReference>
<comment type="subcellular location">
    <subcellularLocation>
        <location evidence="2">Membrane</location>
    </subcellularLocation>
</comment>
<dbReference type="KEGG" id="cuh:BJN34_21525"/>
<dbReference type="InterPro" id="IPR050428">
    <property type="entry name" value="TCS_sensor_his_kinase"/>
</dbReference>
<dbReference type="SUPFAM" id="SSF55874">
    <property type="entry name" value="ATPase domain of HSP90 chaperone/DNA topoisomerase II/histidine kinase"/>
    <property type="match status" value="1"/>
</dbReference>
<protein>
    <recommendedName>
        <fullName evidence="3">histidine kinase</fullName>
        <ecNumber evidence="3">2.7.13.3</ecNumber>
    </recommendedName>
</protein>
<dbReference type="AlphaFoldDB" id="A0A1U9UW32"/>
<dbReference type="InterPro" id="IPR005467">
    <property type="entry name" value="His_kinase_dom"/>
</dbReference>
<dbReference type="GO" id="GO:0000155">
    <property type="term" value="F:phosphorelay sensor kinase activity"/>
    <property type="evidence" value="ECO:0007669"/>
    <property type="project" value="InterPro"/>
</dbReference>
<dbReference type="SUPFAM" id="SSF158472">
    <property type="entry name" value="HAMP domain-like"/>
    <property type="match status" value="1"/>
</dbReference>
<comment type="catalytic activity">
    <reaction evidence="1">
        <text>ATP + protein L-histidine = ADP + protein N-phospho-L-histidine.</text>
        <dbReference type="EC" id="2.7.13.3"/>
    </reaction>
</comment>
<keyword evidence="7 13" id="KW-0418">Kinase</keyword>
<dbReference type="PANTHER" id="PTHR45436">
    <property type="entry name" value="SENSOR HISTIDINE KINASE YKOH"/>
    <property type="match status" value="1"/>
</dbReference>
<dbReference type="InterPro" id="IPR003660">
    <property type="entry name" value="HAMP_dom"/>
</dbReference>
<dbReference type="Pfam" id="PF02518">
    <property type="entry name" value="HATPase_c"/>
    <property type="match status" value="1"/>
</dbReference>
<feature type="transmembrane region" description="Helical" evidence="10">
    <location>
        <begin position="181"/>
        <end position="202"/>
    </location>
</feature>
<evidence type="ECO:0000256" key="8">
    <source>
        <dbReference type="ARBA" id="ARBA00022989"/>
    </source>
</evidence>
<dbReference type="CDD" id="cd00082">
    <property type="entry name" value="HisKA"/>
    <property type="match status" value="1"/>
</dbReference>
<reference evidence="14" key="1">
    <citation type="submission" date="2017-02" db="EMBL/GenBank/DDBJ databases">
        <title>Complete genome sequence of Cupriavidus necator strain NH9, a 3-chlorobenzoate degrader.</title>
        <authorList>
            <person name="Moriuchi R."/>
            <person name="Dohra H."/>
            <person name="Ogawa N."/>
        </authorList>
    </citation>
    <scope>NUCLEOTIDE SEQUENCE [LARGE SCALE GENOMIC DNA]</scope>
    <source>
        <strain evidence="14">NH9</strain>
    </source>
</reference>
<gene>
    <name evidence="13" type="ORF">BJN34_21525</name>
</gene>
<keyword evidence="10" id="KW-0472">Membrane</keyword>
<dbReference type="OrthoDB" id="2521613at2"/>
<dbReference type="SMART" id="SM00304">
    <property type="entry name" value="HAMP"/>
    <property type="match status" value="1"/>
</dbReference>
<dbReference type="Gene3D" id="3.30.565.10">
    <property type="entry name" value="Histidine kinase-like ATPase, C-terminal domain"/>
    <property type="match status" value="1"/>
</dbReference>
<dbReference type="SMART" id="SM00388">
    <property type="entry name" value="HisKA"/>
    <property type="match status" value="1"/>
</dbReference>
<keyword evidence="9" id="KW-0902">Two-component regulatory system</keyword>
<evidence type="ECO:0000313" key="13">
    <source>
        <dbReference type="EMBL" id="AQV96451.1"/>
    </source>
</evidence>
<dbReference type="InterPro" id="IPR036097">
    <property type="entry name" value="HisK_dim/P_sf"/>
</dbReference>
<dbReference type="PROSITE" id="PS50885">
    <property type="entry name" value="HAMP"/>
    <property type="match status" value="1"/>
</dbReference>
<evidence type="ECO:0000256" key="2">
    <source>
        <dbReference type="ARBA" id="ARBA00004370"/>
    </source>
</evidence>
<dbReference type="SMART" id="SM00387">
    <property type="entry name" value="HATPase_c"/>
    <property type="match status" value="1"/>
</dbReference>
<dbReference type="PROSITE" id="PS50109">
    <property type="entry name" value="HIS_KIN"/>
    <property type="match status" value="1"/>
</dbReference>
<evidence type="ECO:0000259" key="11">
    <source>
        <dbReference type="PROSITE" id="PS50109"/>
    </source>
</evidence>
<dbReference type="Gene3D" id="6.10.340.10">
    <property type="match status" value="1"/>
</dbReference>
<keyword evidence="8 10" id="KW-1133">Transmembrane helix</keyword>
<keyword evidence="5" id="KW-0808">Transferase</keyword>
<feature type="domain" description="HAMP" evidence="12">
    <location>
        <begin position="204"/>
        <end position="259"/>
    </location>
</feature>
<dbReference type="GO" id="GO:0005886">
    <property type="term" value="C:plasma membrane"/>
    <property type="evidence" value="ECO:0007669"/>
    <property type="project" value="TreeGrafter"/>
</dbReference>
<dbReference type="EMBL" id="CP017758">
    <property type="protein sequence ID" value="AQV96451.1"/>
    <property type="molecule type" value="Genomic_DNA"/>
</dbReference>
<dbReference type="EC" id="2.7.13.3" evidence="3"/>
<dbReference type="Gene3D" id="1.10.287.130">
    <property type="match status" value="1"/>
</dbReference>
<evidence type="ECO:0000256" key="9">
    <source>
        <dbReference type="ARBA" id="ARBA00023012"/>
    </source>
</evidence>
<evidence type="ECO:0000256" key="1">
    <source>
        <dbReference type="ARBA" id="ARBA00000085"/>
    </source>
</evidence>
<evidence type="ECO:0000256" key="10">
    <source>
        <dbReference type="SAM" id="Phobius"/>
    </source>
</evidence>
<evidence type="ECO:0000256" key="5">
    <source>
        <dbReference type="ARBA" id="ARBA00022679"/>
    </source>
</evidence>
<dbReference type="CDD" id="cd06225">
    <property type="entry name" value="HAMP"/>
    <property type="match status" value="1"/>
</dbReference>
<evidence type="ECO:0000256" key="6">
    <source>
        <dbReference type="ARBA" id="ARBA00022692"/>
    </source>
</evidence>
<dbReference type="Pfam" id="PF00672">
    <property type="entry name" value="HAMP"/>
    <property type="match status" value="1"/>
</dbReference>
<evidence type="ECO:0000256" key="4">
    <source>
        <dbReference type="ARBA" id="ARBA00022553"/>
    </source>
</evidence>
<dbReference type="InterPro" id="IPR003594">
    <property type="entry name" value="HATPase_dom"/>
</dbReference>
<dbReference type="PANTHER" id="PTHR45436:SF5">
    <property type="entry name" value="SENSOR HISTIDINE KINASE TRCS"/>
    <property type="match status" value="1"/>
</dbReference>
<name>A0A1U9UW32_CUPNE</name>
<sequence length="485" mass="52553">MFSNLSYRYKIPLALSAVILLTELLVTAALVSLALSDARKDLENGAQNLCRVLTLSVRDPMVKDDVWRAFEVIRTPVAVKDSTNPLKEIALFDAQGRVYASTAPRKAPIQTDVAQLPAEYGDVLAHLRTAGDRFYFNFPGLLATHDVTAGTPVNSDDGGRLGYVVLVYDANILYGRIRSTLVKLGVATVPALLLLIPLGWLWGDRMAKPLLRLASAMARIGKEPAEKVGAEMTVRGKDEIGQLGHQFQAMLGELAQKQALEREVVVSERLAAVGRVAAGIAHEINNPLGGMLNAIDTLNTHGTPDAQTKRTLGLLERGLGQIRSTVAALLVEARLDSPAMNPSDWQDLRLLIAPQIHAKQAVFNWEVQQAEAIALPAHLVRQLVLNLLLNAATAVEHGGRVDVQVSAHPAELHITVSNTGQYIAGVAMEHLFEPFSSAWEAGEWRSYGLGLWVSYQIATQLGGTIAVESEPGRTFFVVMLPIASQ</sequence>
<keyword evidence="4" id="KW-0597">Phosphoprotein</keyword>
<evidence type="ECO:0000256" key="7">
    <source>
        <dbReference type="ARBA" id="ARBA00022777"/>
    </source>
</evidence>
<keyword evidence="6 10" id="KW-0812">Transmembrane</keyword>
<evidence type="ECO:0000259" key="12">
    <source>
        <dbReference type="PROSITE" id="PS50885"/>
    </source>
</evidence>
<feature type="transmembrane region" description="Helical" evidence="10">
    <location>
        <begin position="12"/>
        <end position="35"/>
    </location>
</feature>
<dbReference type="Proteomes" id="UP000189627">
    <property type="component" value="Chromosome 2"/>
</dbReference>